<accession>A0A1X0JVH5</accession>
<sequence length="75" mass="7487">MTAQPPDPDPAQTSGLEPGGGVAPGSTPPDSAQTSGLSAQQPPADRKFSPAVVVSLIALAIFILLFAATALVLFD</sequence>
<feature type="region of interest" description="Disordered" evidence="1">
    <location>
        <begin position="1"/>
        <end position="44"/>
    </location>
</feature>
<keyword evidence="2" id="KW-0812">Transmembrane</keyword>
<comment type="caution">
    <text evidence="3">The sequence shown here is derived from an EMBL/GenBank/DDBJ whole genome shotgun (WGS) entry which is preliminary data.</text>
</comment>
<dbReference type="InterPro" id="IPR045512">
    <property type="entry name" value="DUF6480"/>
</dbReference>
<evidence type="ECO:0000313" key="4">
    <source>
        <dbReference type="Proteomes" id="UP000192411"/>
    </source>
</evidence>
<dbReference type="Proteomes" id="UP000192411">
    <property type="component" value="Unassembled WGS sequence"/>
</dbReference>
<dbReference type="Pfam" id="PF20088">
    <property type="entry name" value="DUF6480"/>
    <property type="match status" value="1"/>
</dbReference>
<reference evidence="3 4" key="1">
    <citation type="submission" date="2017-02" db="EMBL/GenBank/DDBJ databases">
        <title>The new phylogeny of genus Mycobacterium.</title>
        <authorList>
            <person name="Tortoli E."/>
            <person name="Trovato A."/>
            <person name="Cirillo D.M."/>
        </authorList>
    </citation>
    <scope>NUCLEOTIDE SEQUENCE [LARGE SCALE GENOMIC DNA]</scope>
    <source>
        <strain evidence="3 4">DSM 44338</strain>
    </source>
</reference>
<keyword evidence="2" id="KW-0472">Membrane</keyword>
<feature type="compositionally biased region" description="Polar residues" evidence="1">
    <location>
        <begin position="28"/>
        <end position="41"/>
    </location>
</feature>
<organism evidence="3 4">
    <name type="scientific">Mycolicibacterium tusciae</name>
    <dbReference type="NCBI Taxonomy" id="75922"/>
    <lineage>
        <taxon>Bacteria</taxon>
        <taxon>Bacillati</taxon>
        <taxon>Actinomycetota</taxon>
        <taxon>Actinomycetes</taxon>
        <taxon>Mycobacteriales</taxon>
        <taxon>Mycobacteriaceae</taxon>
        <taxon>Mycolicibacterium</taxon>
    </lineage>
</organism>
<proteinExistence type="predicted"/>
<keyword evidence="4" id="KW-1185">Reference proteome</keyword>
<keyword evidence="2" id="KW-1133">Transmembrane helix</keyword>
<name>A0A1X0JVH5_9MYCO</name>
<dbReference type="AlphaFoldDB" id="A0A1X0JVH5"/>
<dbReference type="OrthoDB" id="4381799at2"/>
<dbReference type="RefSeq" id="WP_083124861.1">
    <property type="nucleotide sequence ID" value="NZ_MVIM01000003.1"/>
</dbReference>
<dbReference type="STRING" id="75922.BST47_07605"/>
<protein>
    <submittedName>
        <fullName evidence="3">Uncharacterized protein</fullName>
    </submittedName>
</protein>
<evidence type="ECO:0000256" key="1">
    <source>
        <dbReference type="SAM" id="MobiDB-lite"/>
    </source>
</evidence>
<dbReference type="EMBL" id="MVIM01000003">
    <property type="protein sequence ID" value="ORB66924.1"/>
    <property type="molecule type" value="Genomic_DNA"/>
</dbReference>
<evidence type="ECO:0000256" key="2">
    <source>
        <dbReference type="SAM" id="Phobius"/>
    </source>
</evidence>
<feature type="transmembrane region" description="Helical" evidence="2">
    <location>
        <begin position="51"/>
        <end position="74"/>
    </location>
</feature>
<evidence type="ECO:0000313" key="3">
    <source>
        <dbReference type="EMBL" id="ORB66924.1"/>
    </source>
</evidence>
<gene>
    <name evidence="3" type="ORF">BST47_07605</name>
</gene>